<dbReference type="Pfam" id="PF17240">
    <property type="entry name" value="DUF5313"/>
    <property type="match status" value="1"/>
</dbReference>
<organism evidence="2 3">
    <name type="scientific">Pseudonocardia eucalypti</name>
    <dbReference type="NCBI Taxonomy" id="648755"/>
    <lineage>
        <taxon>Bacteria</taxon>
        <taxon>Bacillati</taxon>
        <taxon>Actinomycetota</taxon>
        <taxon>Actinomycetes</taxon>
        <taxon>Pseudonocardiales</taxon>
        <taxon>Pseudonocardiaceae</taxon>
        <taxon>Pseudonocardia</taxon>
    </lineage>
</organism>
<evidence type="ECO:0000313" key="2">
    <source>
        <dbReference type="EMBL" id="GAA5164291.1"/>
    </source>
</evidence>
<feature type="transmembrane region" description="Helical" evidence="1">
    <location>
        <begin position="63"/>
        <end position="80"/>
    </location>
</feature>
<reference evidence="3" key="1">
    <citation type="journal article" date="2019" name="Int. J. Syst. Evol. Microbiol.">
        <title>The Global Catalogue of Microorganisms (GCM) 10K type strain sequencing project: providing services to taxonomists for standard genome sequencing and annotation.</title>
        <authorList>
            <consortium name="The Broad Institute Genomics Platform"/>
            <consortium name="The Broad Institute Genome Sequencing Center for Infectious Disease"/>
            <person name="Wu L."/>
            <person name="Ma J."/>
        </authorList>
    </citation>
    <scope>NUCLEOTIDE SEQUENCE [LARGE SCALE GENOMIC DNA]</scope>
    <source>
        <strain evidence="3">JCM 18303</strain>
    </source>
</reference>
<evidence type="ECO:0000256" key="1">
    <source>
        <dbReference type="SAM" id="Phobius"/>
    </source>
</evidence>
<name>A0ABP9QMD5_9PSEU</name>
<sequence length="149" mass="16876">MVESDEELADRVLAEAARVPVRRPDPVRWLWYAVGGRLPARHRSWVLHDVTCRTWAIRHLTRAVVQVSPAVVVLFLVIPGSWPTRAAAVLAGLLLGLLYSGAYMHEIVEHRARQAGFPVGIARVVRDRADAGRREAEAERYARTWRRPE</sequence>
<accession>A0ABP9QMD5</accession>
<keyword evidence="3" id="KW-1185">Reference proteome</keyword>
<keyword evidence="1" id="KW-1133">Transmembrane helix</keyword>
<dbReference type="RefSeq" id="WP_345703148.1">
    <property type="nucleotide sequence ID" value="NZ_BAABJP010000030.1"/>
</dbReference>
<dbReference type="InterPro" id="IPR035197">
    <property type="entry name" value="DUF5313"/>
</dbReference>
<gene>
    <name evidence="2" type="ORF">GCM10023321_52540</name>
</gene>
<dbReference type="Proteomes" id="UP001428817">
    <property type="component" value="Unassembled WGS sequence"/>
</dbReference>
<comment type="caution">
    <text evidence="2">The sequence shown here is derived from an EMBL/GenBank/DDBJ whole genome shotgun (WGS) entry which is preliminary data.</text>
</comment>
<proteinExistence type="predicted"/>
<keyword evidence="1" id="KW-0812">Transmembrane</keyword>
<keyword evidence="1" id="KW-0472">Membrane</keyword>
<protein>
    <recommendedName>
        <fullName evidence="4">DUF2628 domain-containing protein</fullName>
    </recommendedName>
</protein>
<feature type="transmembrane region" description="Helical" evidence="1">
    <location>
        <begin position="86"/>
        <end position="104"/>
    </location>
</feature>
<dbReference type="EMBL" id="BAABJP010000030">
    <property type="protein sequence ID" value="GAA5164291.1"/>
    <property type="molecule type" value="Genomic_DNA"/>
</dbReference>
<evidence type="ECO:0008006" key="4">
    <source>
        <dbReference type="Google" id="ProtNLM"/>
    </source>
</evidence>
<evidence type="ECO:0000313" key="3">
    <source>
        <dbReference type="Proteomes" id="UP001428817"/>
    </source>
</evidence>